<sequence length="60" mass="6321">MSSAISYLTGGFLVALLVTLNMTWSQQLPGLLGFVAVLLSFLGLASCIAYATRLSPNTNN</sequence>
<keyword evidence="1" id="KW-0472">Membrane</keyword>
<feature type="transmembrane region" description="Helical" evidence="1">
    <location>
        <begin position="31"/>
        <end position="51"/>
    </location>
</feature>
<feature type="transmembrane region" description="Helical" evidence="1">
    <location>
        <begin position="6"/>
        <end position="24"/>
    </location>
</feature>
<accession>A0ABP1UA13</accession>
<keyword evidence="3" id="KW-1185">Reference proteome</keyword>
<proteinExistence type="predicted"/>
<dbReference type="Proteomes" id="UP000006878">
    <property type="component" value="Chromosome"/>
</dbReference>
<reference evidence="3" key="1">
    <citation type="journal article" date="2010" name="PLoS ONE">
        <title>The Arthrobacter arilaitensis Re117 genome sequence reveals its genetic adaptation to the surface of cheese.</title>
        <authorList>
            <person name="Monnet C."/>
            <person name="Loux V."/>
            <person name="Gibrat J.F."/>
            <person name="Spinnler E."/>
            <person name="Barbe V."/>
            <person name="Vacherie B."/>
            <person name="Gavory F."/>
            <person name="Gourbeyre E."/>
            <person name="Siguier P."/>
            <person name="Chandler M."/>
            <person name="Elleuch R."/>
            <person name="Irlinger F."/>
            <person name="Vallaeys T."/>
        </authorList>
    </citation>
    <scope>NUCLEOTIDE SEQUENCE</scope>
    <source>
        <strain evidence="3">DSM 16368 / CIP 108037 / IAM 15318 / JCM 13566 / Re117</strain>
    </source>
</reference>
<dbReference type="EMBL" id="FQ311875">
    <property type="protein sequence ID" value="CBT77496.1"/>
    <property type="molecule type" value="Genomic_DNA"/>
</dbReference>
<organism evidence="2 3">
    <name type="scientific">Glutamicibacter arilaitensis (strain DSM 16368 / CIP 108037 / IAM 15318 / JCM 13566 / NCIMB 14258 / Re117)</name>
    <name type="common">Arthrobacter arilaitensis</name>
    <dbReference type="NCBI Taxonomy" id="861360"/>
    <lineage>
        <taxon>Bacteria</taxon>
        <taxon>Bacillati</taxon>
        <taxon>Actinomycetota</taxon>
        <taxon>Actinomycetes</taxon>
        <taxon>Micrococcales</taxon>
        <taxon>Micrococcaceae</taxon>
        <taxon>Glutamicibacter</taxon>
    </lineage>
</organism>
<name>A0ABP1UA13_GLUAR</name>
<gene>
    <name evidence="2" type="ordered locus">AARI_32990</name>
</gene>
<dbReference type="GeneID" id="303187165"/>
<reference evidence="3" key="2">
    <citation type="submission" date="2010-07" db="EMBL/GenBank/DDBJ databases">
        <title>Complete genome sequence of Arthrobacter arilaitensis (strain DSM 16368 / CIP 108037 / JCM 13566 / Re117).</title>
        <authorList>
            <person name="Genoscope."/>
        </authorList>
    </citation>
    <scope>NUCLEOTIDE SEQUENCE [LARGE SCALE GENOMIC DNA]</scope>
    <source>
        <strain evidence="3">DSM 16368 / CIP 108037 / IAM 15318 / JCM 13566 / Re117</strain>
    </source>
</reference>
<dbReference type="RefSeq" id="WP_013350592.1">
    <property type="nucleotide sequence ID" value="NC_014550.1"/>
</dbReference>
<keyword evidence="1" id="KW-1133">Transmembrane helix</keyword>
<evidence type="ECO:0000313" key="2">
    <source>
        <dbReference type="EMBL" id="CBT77496.1"/>
    </source>
</evidence>
<evidence type="ECO:0000313" key="3">
    <source>
        <dbReference type="Proteomes" id="UP000006878"/>
    </source>
</evidence>
<protein>
    <submittedName>
        <fullName evidence="2">Uncharacterized protein</fullName>
    </submittedName>
</protein>
<evidence type="ECO:0000256" key="1">
    <source>
        <dbReference type="SAM" id="Phobius"/>
    </source>
</evidence>
<keyword evidence="1" id="KW-0812">Transmembrane</keyword>